<protein>
    <submittedName>
        <fullName evidence="1">Uncharacterized protein</fullName>
    </submittedName>
</protein>
<organism evidence="1 2">
    <name type="scientific">Vigna unguiculata</name>
    <name type="common">Cowpea</name>
    <dbReference type="NCBI Taxonomy" id="3917"/>
    <lineage>
        <taxon>Eukaryota</taxon>
        <taxon>Viridiplantae</taxon>
        <taxon>Streptophyta</taxon>
        <taxon>Embryophyta</taxon>
        <taxon>Tracheophyta</taxon>
        <taxon>Spermatophyta</taxon>
        <taxon>Magnoliopsida</taxon>
        <taxon>eudicotyledons</taxon>
        <taxon>Gunneridae</taxon>
        <taxon>Pentapetalae</taxon>
        <taxon>rosids</taxon>
        <taxon>fabids</taxon>
        <taxon>Fabales</taxon>
        <taxon>Fabaceae</taxon>
        <taxon>Papilionoideae</taxon>
        <taxon>50 kb inversion clade</taxon>
        <taxon>NPAAA clade</taxon>
        <taxon>indigoferoid/millettioid clade</taxon>
        <taxon>Phaseoleae</taxon>
        <taxon>Vigna</taxon>
    </lineage>
</organism>
<dbReference type="Proteomes" id="UP000501690">
    <property type="component" value="Linkage Group LG10"/>
</dbReference>
<dbReference type="AlphaFoldDB" id="A0A4D6NC19"/>
<evidence type="ECO:0000313" key="1">
    <source>
        <dbReference type="EMBL" id="QCE10089.1"/>
    </source>
</evidence>
<name>A0A4D6NC19_VIGUN</name>
<keyword evidence="2" id="KW-1185">Reference proteome</keyword>
<reference evidence="1 2" key="1">
    <citation type="submission" date="2019-04" db="EMBL/GenBank/DDBJ databases">
        <title>An improved genome assembly and genetic linkage map for asparagus bean, Vigna unguiculata ssp. sesquipedialis.</title>
        <authorList>
            <person name="Xia Q."/>
            <person name="Zhang R."/>
            <person name="Dong Y."/>
        </authorList>
    </citation>
    <scope>NUCLEOTIDE SEQUENCE [LARGE SCALE GENOMIC DNA]</scope>
    <source>
        <tissue evidence="1">Leaf</tissue>
    </source>
</reference>
<proteinExistence type="predicted"/>
<gene>
    <name evidence="1" type="ORF">DEO72_LG10g1315</name>
</gene>
<evidence type="ECO:0000313" key="2">
    <source>
        <dbReference type="Proteomes" id="UP000501690"/>
    </source>
</evidence>
<dbReference type="EMBL" id="CP039354">
    <property type="protein sequence ID" value="QCE10089.1"/>
    <property type="molecule type" value="Genomic_DNA"/>
</dbReference>
<accession>A0A4D6NC19</accession>
<sequence>MTRLWRPVPMIICAANLPRTLNLMNFLRSLISGSTTAVAESTRKGALGKCDREKVVAKERECWVSEKCEKKKSEERKLVRVELLLTFLFI</sequence>